<gene>
    <name evidence="2" type="ORF">PLOB_00019542</name>
</gene>
<keyword evidence="3" id="KW-1185">Reference proteome</keyword>
<dbReference type="InterPro" id="IPR036873">
    <property type="entry name" value="Rhodanese-like_dom_sf"/>
</dbReference>
<sequence length="173" mass="19852">MALRMIIGALKRAYPRVPVMTTDELQHLMKKTASQSGYRKLVLLDTREEKEFRVSRLANAIRLDPAEADLTKAMKMIQKEAGTSQDPMAVVCYCAVGWRASIMSQRLLDELEKPENQDIKSSMEVYSLEGAIFKWANERKDLVDPDGKDTDSIHTFDRFWGMLVDKELRRVDP</sequence>
<protein>
    <recommendedName>
        <fullName evidence="1">Rhodanese domain-containing protein</fullName>
    </recommendedName>
</protein>
<dbReference type="CDD" id="cd00158">
    <property type="entry name" value="RHOD"/>
    <property type="match status" value="1"/>
</dbReference>
<organism evidence="2 3">
    <name type="scientific">Porites lobata</name>
    <dbReference type="NCBI Taxonomy" id="104759"/>
    <lineage>
        <taxon>Eukaryota</taxon>
        <taxon>Metazoa</taxon>
        <taxon>Cnidaria</taxon>
        <taxon>Anthozoa</taxon>
        <taxon>Hexacorallia</taxon>
        <taxon>Scleractinia</taxon>
        <taxon>Fungiina</taxon>
        <taxon>Poritidae</taxon>
        <taxon>Porites</taxon>
    </lineage>
</organism>
<evidence type="ECO:0000313" key="2">
    <source>
        <dbReference type="EMBL" id="CAH3111234.1"/>
    </source>
</evidence>
<dbReference type="EMBL" id="CALNXK010000023">
    <property type="protein sequence ID" value="CAH3111234.1"/>
    <property type="molecule type" value="Genomic_DNA"/>
</dbReference>
<proteinExistence type="predicted"/>
<dbReference type="SMART" id="SM00450">
    <property type="entry name" value="RHOD"/>
    <property type="match status" value="1"/>
</dbReference>
<dbReference type="Gene3D" id="3.40.250.10">
    <property type="entry name" value="Rhodanese-like domain"/>
    <property type="match status" value="1"/>
</dbReference>
<dbReference type="PROSITE" id="PS50206">
    <property type="entry name" value="RHODANESE_3"/>
    <property type="match status" value="1"/>
</dbReference>
<dbReference type="SUPFAM" id="SSF52821">
    <property type="entry name" value="Rhodanese/Cell cycle control phosphatase"/>
    <property type="match status" value="1"/>
</dbReference>
<evidence type="ECO:0000259" key="1">
    <source>
        <dbReference type="PROSITE" id="PS50206"/>
    </source>
</evidence>
<comment type="caution">
    <text evidence="2">The sequence shown here is derived from an EMBL/GenBank/DDBJ whole genome shotgun (WGS) entry which is preliminary data.</text>
</comment>
<accession>A0ABN8NKU6</accession>
<feature type="domain" description="Rhodanese" evidence="1">
    <location>
        <begin position="37"/>
        <end position="144"/>
    </location>
</feature>
<dbReference type="Proteomes" id="UP001159405">
    <property type="component" value="Unassembled WGS sequence"/>
</dbReference>
<name>A0ABN8NKU6_9CNID</name>
<reference evidence="2 3" key="1">
    <citation type="submission" date="2022-05" db="EMBL/GenBank/DDBJ databases">
        <authorList>
            <consortium name="Genoscope - CEA"/>
            <person name="William W."/>
        </authorList>
    </citation>
    <scope>NUCLEOTIDE SEQUENCE [LARGE SCALE GENOMIC DNA]</scope>
</reference>
<evidence type="ECO:0000313" key="3">
    <source>
        <dbReference type="Proteomes" id="UP001159405"/>
    </source>
</evidence>
<dbReference type="InterPro" id="IPR001763">
    <property type="entry name" value="Rhodanese-like_dom"/>
</dbReference>
<dbReference type="Pfam" id="PF00581">
    <property type="entry name" value="Rhodanese"/>
    <property type="match status" value="1"/>
</dbReference>